<dbReference type="PROSITE" id="PS51819">
    <property type="entry name" value="VOC"/>
    <property type="match status" value="1"/>
</dbReference>
<dbReference type="InterPro" id="IPR029068">
    <property type="entry name" value="Glyas_Bleomycin-R_OHBP_Dase"/>
</dbReference>
<dbReference type="SUPFAM" id="SSF54593">
    <property type="entry name" value="Glyoxalase/Bleomycin resistance protein/Dihydroxybiphenyl dioxygenase"/>
    <property type="match status" value="1"/>
</dbReference>
<reference evidence="3 4" key="1">
    <citation type="submission" date="2017-09" db="EMBL/GenBank/DDBJ databases">
        <title>Depth-based differentiation of microbial function through sediment-hosted aquifers and enrichment of novel symbionts in the deep terrestrial subsurface.</title>
        <authorList>
            <person name="Probst A.J."/>
            <person name="Ladd B."/>
            <person name="Jarett J.K."/>
            <person name="Geller-Mcgrath D.E."/>
            <person name="Sieber C.M."/>
            <person name="Emerson J.B."/>
            <person name="Anantharaman K."/>
            <person name="Thomas B.C."/>
            <person name="Malmstrom R."/>
            <person name="Stieglmeier M."/>
            <person name="Klingl A."/>
            <person name="Woyke T."/>
            <person name="Ryan C.M."/>
            <person name="Banfield J.F."/>
        </authorList>
    </citation>
    <scope>NUCLEOTIDE SEQUENCE [LARGE SCALE GENOMIC DNA]</scope>
    <source>
        <strain evidence="3">CG23_combo_of_CG06-09_8_20_14_all_37_13</strain>
    </source>
</reference>
<sequence>MPNYIHHICLTVSNLKKSVDFYKKILGWQVLSESKEFAALSPSKKEEKNFMFGLGTYRDYKIPDNKFDRNRIGLDHFAFMVETRQELEKIEKRLKRLKIPMEDGGITDDGFGGTGIFTQDPDGMKVEWHLR</sequence>
<dbReference type="PANTHER" id="PTHR36113:SF6">
    <property type="entry name" value="FOSFOMYCIN RESISTANCE PROTEIN FOSX"/>
    <property type="match status" value="1"/>
</dbReference>
<dbReference type="Gene3D" id="3.10.180.10">
    <property type="entry name" value="2,3-Dihydroxybiphenyl 1,2-Dioxygenase, domain 1"/>
    <property type="match status" value="1"/>
</dbReference>
<accession>A0A2G9YEC5</accession>
<dbReference type="Pfam" id="PF00903">
    <property type="entry name" value="Glyoxalase"/>
    <property type="match status" value="1"/>
</dbReference>
<name>A0A2G9YEC5_9BACT</name>
<evidence type="ECO:0000259" key="2">
    <source>
        <dbReference type="PROSITE" id="PS51819"/>
    </source>
</evidence>
<organism evidence="3 4">
    <name type="scientific">Candidatus Portnoybacteria bacterium CG23_combo_of_CG06-09_8_20_14_all_37_13</name>
    <dbReference type="NCBI Taxonomy" id="1974819"/>
    <lineage>
        <taxon>Bacteria</taxon>
        <taxon>Candidatus Portnoyibacteriota</taxon>
    </lineage>
</organism>
<dbReference type="Proteomes" id="UP000231480">
    <property type="component" value="Unassembled WGS sequence"/>
</dbReference>
<evidence type="ECO:0000313" key="3">
    <source>
        <dbReference type="EMBL" id="PIP17083.1"/>
    </source>
</evidence>
<dbReference type="GO" id="GO:0046872">
    <property type="term" value="F:metal ion binding"/>
    <property type="evidence" value="ECO:0007669"/>
    <property type="project" value="UniProtKB-KW"/>
</dbReference>
<keyword evidence="1" id="KW-0479">Metal-binding</keyword>
<protein>
    <recommendedName>
        <fullName evidence="2">VOC domain-containing protein</fullName>
    </recommendedName>
</protein>
<dbReference type="AlphaFoldDB" id="A0A2G9YEC5"/>
<dbReference type="InterPro" id="IPR037523">
    <property type="entry name" value="VOC_core"/>
</dbReference>
<dbReference type="PANTHER" id="PTHR36113">
    <property type="entry name" value="LYASE, PUTATIVE-RELATED-RELATED"/>
    <property type="match status" value="1"/>
</dbReference>
<gene>
    <name evidence="3" type="ORF">COX44_01845</name>
</gene>
<evidence type="ECO:0000313" key="4">
    <source>
        <dbReference type="Proteomes" id="UP000231480"/>
    </source>
</evidence>
<proteinExistence type="predicted"/>
<dbReference type="InterPro" id="IPR051332">
    <property type="entry name" value="Fosfomycin_Res_Enzymes"/>
</dbReference>
<feature type="domain" description="VOC" evidence="2">
    <location>
        <begin position="4"/>
        <end position="131"/>
    </location>
</feature>
<evidence type="ECO:0000256" key="1">
    <source>
        <dbReference type="ARBA" id="ARBA00022723"/>
    </source>
</evidence>
<comment type="caution">
    <text evidence="3">The sequence shown here is derived from an EMBL/GenBank/DDBJ whole genome shotgun (WGS) entry which is preliminary data.</text>
</comment>
<dbReference type="InterPro" id="IPR004360">
    <property type="entry name" value="Glyas_Fos-R_dOase_dom"/>
</dbReference>
<dbReference type="EMBL" id="PCRH01000041">
    <property type="protein sequence ID" value="PIP17083.1"/>
    <property type="molecule type" value="Genomic_DNA"/>
</dbReference>